<sequence length="59" mass="6060">MPRRKPGSSEAIQWGAAGWAAPAIARPSGWMAAAVSSTGRAERRLGGGGEGVRRNTTPV</sequence>
<accession>A0A6G1BUZ8</accession>
<comment type="caution">
    <text evidence="2">The sequence shown here is derived from an EMBL/GenBank/DDBJ whole genome shotgun (WGS) entry which is preliminary data.</text>
</comment>
<dbReference type="AlphaFoldDB" id="A0A6G1BUZ8"/>
<keyword evidence="3" id="KW-1185">Reference proteome</keyword>
<organism evidence="2 3">
    <name type="scientific">Oryza meyeriana var. granulata</name>
    <dbReference type="NCBI Taxonomy" id="110450"/>
    <lineage>
        <taxon>Eukaryota</taxon>
        <taxon>Viridiplantae</taxon>
        <taxon>Streptophyta</taxon>
        <taxon>Embryophyta</taxon>
        <taxon>Tracheophyta</taxon>
        <taxon>Spermatophyta</taxon>
        <taxon>Magnoliopsida</taxon>
        <taxon>Liliopsida</taxon>
        <taxon>Poales</taxon>
        <taxon>Poaceae</taxon>
        <taxon>BOP clade</taxon>
        <taxon>Oryzoideae</taxon>
        <taxon>Oryzeae</taxon>
        <taxon>Oryzinae</taxon>
        <taxon>Oryza</taxon>
        <taxon>Oryza meyeriana</taxon>
    </lineage>
</organism>
<protein>
    <submittedName>
        <fullName evidence="2">Uncharacterized protein</fullName>
    </submittedName>
</protein>
<evidence type="ECO:0000313" key="3">
    <source>
        <dbReference type="Proteomes" id="UP000479710"/>
    </source>
</evidence>
<name>A0A6G1BUZ8_9ORYZ</name>
<evidence type="ECO:0000313" key="2">
    <source>
        <dbReference type="EMBL" id="KAF0891581.1"/>
    </source>
</evidence>
<dbReference type="Proteomes" id="UP000479710">
    <property type="component" value="Unassembled WGS sequence"/>
</dbReference>
<gene>
    <name evidence="2" type="ORF">E2562_010573</name>
</gene>
<dbReference type="EMBL" id="SPHZ02000011">
    <property type="protein sequence ID" value="KAF0891581.1"/>
    <property type="molecule type" value="Genomic_DNA"/>
</dbReference>
<reference evidence="2 3" key="1">
    <citation type="submission" date="2019-11" db="EMBL/GenBank/DDBJ databases">
        <title>Whole genome sequence of Oryza granulata.</title>
        <authorList>
            <person name="Li W."/>
        </authorList>
    </citation>
    <scope>NUCLEOTIDE SEQUENCE [LARGE SCALE GENOMIC DNA]</scope>
    <source>
        <strain evidence="3">cv. Menghai</strain>
        <tissue evidence="2">Leaf</tissue>
    </source>
</reference>
<evidence type="ECO:0000256" key="1">
    <source>
        <dbReference type="SAM" id="MobiDB-lite"/>
    </source>
</evidence>
<feature type="region of interest" description="Disordered" evidence="1">
    <location>
        <begin position="39"/>
        <end position="59"/>
    </location>
</feature>
<proteinExistence type="predicted"/>